<keyword evidence="7" id="KW-1185">Reference proteome</keyword>
<feature type="signal peptide" evidence="4">
    <location>
        <begin position="1"/>
        <end position="16"/>
    </location>
</feature>
<evidence type="ECO:0000256" key="2">
    <source>
        <dbReference type="ARBA" id="ARBA00023145"/>
    </source>
</evidence>
<name>A0A9W7LF88_9STRA</name>
<evidence type="ECO:0000256" key="1">
    <source>
        <dbReference type="ARBA" id="ARBA00008455"/>
    </source>
</evidence>
<dbReference type="EMBL" id="BRYA01000439">
    <property type="protein sequence ID" value="GMI48850.1"/>
    <property type="molecule type" value="Genomic_DNA"/>
</dbReference>
<reference evidence="7" key="1">
    <citation type="journal article" date="2023" name="Commun. Biol.">
        <title>Genome analysis of Parmales, the sister group of diatoms, reveals the evolutionary specialization of diatoms from phago-mixotrophs to photoautotrophs.</title>
        <authorList>
            <person name="Ban H."/>
            <person name="Sato S."/>
            <person name="Yoshikawa S."/>
            <person name="Yamada K."/>
            <person name="Nakamura Y."/>
            <person name="Ichinomiya M."/>
            <person name="Sato N."/>
            <person name="Blanc-Mathieu R."/>
            <person name="Endo H."/>
            <person name="Kuwata A."/>
            <person name="Ogata H."/>
        </authorList>
    </citation>
    <scope>NUCLEOTIDE SEQUENCE [LARGE SCALE GENOMIC DNA]</scope>
</reference>
<feature type="domain" description="Peptidase C1A papain C-terminal" evidence="5">
    <location>
        <begin position="164"/>
        <end position="444"/>
    </location>
</feature>
<evidence type="ECO:0000313" key="7">
    <source>
        <dbReference type="Proteomes" id="UP001165065"/>
    </source>
</evidence>
<evidence type="ECO:0000256" key="4">
    <source>
        <dbReference type="SAM" id="SignalP"/>
    </source>
</evidence>
<dbReference type="PANTHER" id="PTHR12411">
    <property type="entry name" value="CYSTEINE PROTEASE FAMILY C1-RELATED"/>
    <property type="match status" value="1"/>
</dbReference>
<dbReference type="Proteomes" id="UP001165065">
    <property type="component" value="Unassembled WGS sequence"/>
</dbReference>
<proteinExistence type="inferred from homology"/>
<accession>A0A9W7LF88</accession>
<feature type="region of interest" description="Disordered" evidence="3">
    <location>
        <begin position="107"/>
        <end position="126"/>
    </location>
</feature>
<dbReference type="AlphaFoldDB" id="A0A9W7LF88"/>
<evidence type="ECO:0000313" key="6">
    <source>
        <dbReference type="EMBL" id="GMI48850.1"/>
    </source>
</evidence>
<dbReference type="Pfam" id="PF00112">
    <property type="entry name" value="Peptidase_C1"/>
    <property type="match status" value="1"/>
</dbReference>
<protein>
    <recommendedName>
        <fullName evidence="5">Peptidase C1A papain C-terminal domain-containing protein</fullName>
    </recommendedName>
</protein>
<feature type="compositionally biased region" description="Basic and acidic residues" evidence="3">
    <location>
        <begin position="107"/>
        <end position="116"/>
    </location>
</feature>
<comment type="caution">
    <text evidence="6">The sequence shown here is derived from an EMBL/GenBank/DDBJ whole genome shotgun (WGS) entry which is preliminary data.</text>
</comment>
<gene>
    <name evidence="6" type="ORF">TrCOL_g5993</name>
</gene>
<dbReference type="InterPro" id="IPR000668">
    <property type="entry name" value="Peptidase_C1A_C"/>
</dbReference>
<dbReference type="SMART" id="SM00645">
    <property type="entry name" value="Pept_C1"/>
    <property type="match status" value="1"/>
</dbReference>
<dbReference type="InterPro" id="IPR038765">
    <property type="entry name" value="Papain-like_cys_pep_sf"/>
</dbReference>
<dbReference type="Gene3D" id="3.90.70.10">
    <property type="entry name" value="Cysteine proteinases"/>
    <property type="match status" value="1"/>
</dbReference>
<dbReference type="GO" id="GO:0006508">
    <property type="term" value="P:proteolysis"/>
    <property type="evidence" value="ECO:0007669"/>
    <property type="project" value="InterPro"/>
</dbReference>
<dbReference type="GO" id="GO:0008234">
    <property type="term" value="F:cysteine-type peptidase activity"/>
    <property type="evidence" value="ECO:0007669"/>
    <property type="project" value="InterPro"/>
</dbReference>
<dbReference type="InterPro" id="IPR013128">
    <property type="entry name" value="Peptidase_C1A"/>
</dbReference>
<sequence length="557" mass="60106">MKFTALTLTLLSVCNASEIVRKPADELYSKGSPTYARFINSLNAYRHHAGKAVKSEYDEILDKFGKKKAKANDLLDSYGEEAKKVKGTVLDYSDDLEGDFNGWLEGSSKETSKSAADDDAAAAAAAADDDGDLSTFDHDSWKDFIPKDAKASYNSPHAYVKDLLPKSFSWRSHPSDGNVLTKNLNQHIPQYCGSCWAHGSMSTLADRVKLARNALGGSALNGPELNPSIQAMIACGKDVAGSCDGGSAFGAWTWTKEAGGIPVDTCLAYAATNDYECKDPKDMCRNCMGKVAEPKGPDDYFCYAVSAEEDQTVPCFGDECKTHSYMTLGVEDMGVVCEGSVNSTKAEHDENIALMMLEIATRGPITCELDAGPMMSYSSGVLKGHGPSVDRDHIIEVTGWGTEDGDDYWEIRNSWGEYWGEEGFMKLLRGNDELGIEDRCFYVIPEGWGSKGTGKYIEYDKDKVAEYAATAVVMQWAKEMGFPMGLFGSSADKLESAGRAGILGSGDDVEGGEGMGFLGAVAVAMVGVGVGVWGERRRGENGGYSRIQEERGFTVGL</sequence>
<dbReference type="SUPFAM" id="SSF54001">
    <property type="entry name" value="Cysteine proteinases"/>
    <property type="match status" value="1"/>
</dbReference>
<organism evidence="6 7">
    <name type="scientific">Triparma columacea</name>
    <dbReference type="NCBI Taxonomy" id="722753"/>
    <lineage>
        <taxon>Eukaryota</taxon>
        <taxon>Sar</taxon>
        <taxon>Stramenopiles</taxon>
        <taxon>Ochrophyta</taxon>
        <taxon>Bolidophyceae</taxon>
        <taxon>Parmales</taxon>
        <taxon>Triparmaceae</taxon>
        <taxon>Triparma</taxon>
    </lineage>
</organism>
<dbReference type="OrthoDB" id="190265at2759"/>
<comment type="similarity">
    <text evidence="1">Belongs to the peptidase C1 family.</text>
</comment>
<evidence type="ECO:0000256" key="3">
    <source>
        <dbReference type="SAM" id="MobiDB-lite"/>
    </source>
</evidence>
<evidence type="ECO:0000259" key="5">
    <source>
        <dbReference type="SMART" id="SM00645"/>
    </source>
</evidence>
<feature type="chain" id="PRO_5040817051" description="Peptidase C1A papain C-terminal domain-containing protein" evidence="4">
    <location>
        <begin position="17"/>
        <end position="557"/>
    </location>
</feature>
<keyword evidence="2" id="KW-0865">Zymogen</keyword>
<keyword evidence="4" id="KW-0732">Signal</keyword>